<keyword evidence="2" id="KW-0472">Membrane</keyword>
<keyword evidence="4" id="KW-1185">Reference proteome</keyword>
<gene>
    <name evidence="3" type="ORF">F511_43130</name>
</gene>
<sequence>MHSTFTYIFFCLCAVIVSLRAGVIMVSQLVVELIQLVVSREMPPRRRGRATRQISTESEGQNEEIQRSVPGLLLAEPLGSLAIYGAGESEPEQVGGGV</sequence>
<evidence type="ECO:0000256" key="1">
    <source>
        <dbReference type="SAM" id="MobiDB-lite"/>
    </source>
</evidence>
<evidence type="ECO:0000313" key="4">
    <source>
        <dbReference type="Proteomes" id="UP000250235"/>
    </source>
</evidence>
<protein>
    <submittedName>
        <fullName evidence="3">Uncharacterized protein</fullName>
    </submittedName>
</protein>
<organism evidence="3 4">
    <name type="scientific">Dorcoceras hygrometricum</name>
    <dbReference type="NCBI Taxonomy" id="472368"/>
    <lineage>
        <taxon>Eukaryota</taxon>
        <taxon>Viridiplantae</taxon>
        <taxon>Streptophyta</taxon>
        <taxon>Embryophyta</taxon>
        <taxon>Tracheophyta</taxon>
        <taxon>Spermatophyta</taxon>
        <taxon>Magnoliopsida</taxon>
        <taxon>eudicotyledons</taxon>
        <taxon>Gunneridae</taxon>
        <taxon>Pentapetalae</taxon>
        <taxon>asterids</taxon>
        <taxon>lamiids</taxon>
        <taxon>Lamiales</taxon>
        <taxon>Gesneriaceae</taxon>
        <taxon>Didymocarpoideae</taxon>
        <taxon>Trichosporeae</taxon>
        <taxon>Loxocarpinae</taxon>
        <taxon>Dorcoceras</taxon>
    </lineage>
</organism>
<keyword evidence="2" id="KW-0812">Transmembrane</keyword>
<accession>A0A2Z7A9G2</accession>
<feature type="region of interest" description="Disordered" evidence="1">
    <location>
        <begin position="43"/>
        <end position="66"/>
    </location>
</feature>
<dbReference type="EMBL" id="KV019744">
    <property type="protein sequence ID" value="KZV15590.1"/>
    <property type="molecule type" value="Genomic_DNA"/>
</dbReference>
<evidence type="ECO:0000256" key="2">
    <source>
        <dbReference type="SAM" id="Phobius"/>
    </source>
</evidence>
<keyword evidence="2" id="KW-1133">Transmembrane helix</keyword>
<proteinExistence type="predicted"/>
<name>A0A2Z7A9G2_9LAMI</name>
<evidence type="ECO:0000313" key="3">
    <source>
        <dbReference type="EMBL" id="KZV15590.1"/>
    </source>
</evidence>
<dbReference type="AlphaFoldDB" id="A0A2Z7A9G2"/>
<reference evidence="3 4" key="1">
    <citation type="journal article" date="2015" name="Proc. Natl. Acad. Sci. U.S.A.">
        <title>The resurrection genome of Boea hygrometrica: A blueprint for survival of dehydration.</title>
        <authorList>
            <person name="Xiao L."/>
            <person name="Yang G."/>
            <person name="Zhang L."/>
            <person name="Yang X."/>
            <person name="Zhao S."/>
            <person name="Ji Z."/>
            <person name="Zhou Q."/>
            <person name="Hu M."/>
            <person name="Wang Y."/>
            <person name="Chen M."/>
            <person name="Xu Y."/>
            <person name="Jin H."/>
            <person name="Xiao X."/>
            <person name="Hu G."/>
            <person name="Bao F."/>
            <person name="Hu Y."/>
            <person name="Wan P."/>
            <person name="Li L."/>
            <person name="Deng X."/>
            <person name="Kuang T."/>
            <person name="Xiang C."/>
            <person name="Zhu J.K."/>
            <person name="Oliver M.J."/>
            <person name="He Y."/>
        </authorList>
    </citation>
    <scope>NUCLEOTIDE SEQUENCE [LARGE SCALE GENOMIC DNA]</scope>
    <source>
        <strain evidence="4">cv. XS01</strain>
    </source>
</reference>
<dbReference type="Proteomes" id="UP000250235">
    <property type="component" value="Unassembled WGS sequence"/>
</dbReference>
<feature type="transmembrane region" description="Helical" evidence="2">
    <location>
        <begin position="6"/>
        <end position="38"/>
    </location>
</feature>